<gene>
    <name evidence="3" type="ORF">RFI_30148</name>
</gene>
<dbReference type="OMA" id="HCKATEI"/>
<dbReference type="GO" id="GO:0140662">
    <property type="term" value="F:ATP-dependent protein folding chaperone"/>
    <property type="evidence" value="ECO:0007669"/>
    <property type="project" value="InterPro"/>
</dbReference>
<keyword evidence="2" id="KW-0067">ATP-binding</keyword>
<accession>X6M035</accession>
<evidence type="ECO:0000313" key="3">
    <source>
        <dbReference type="EMBL" id="ETO07244.1"/>
    </source>
</evidence>
<dbReference type="AlphaFoldDB" id="X6M035"/>
<keyword evidence="4" id="KW-1185">Reference proteome</keyword>
<proteinExistence type="predicted"/>
<dbReference type="PRINTS" id="PR00301">
    <property type="entry name" value="HEATSHOCK70"/>
</dbReference>
<reference evidence="3 4" key="1">
    <citation type="journal article" date="2013" name="Curr. Biol.">
        <title>The Genome of the Foraminiferan Reticulomyxa filosa.</title>
        <authorList>
            <person name="Glockner G."/>
            <person name="Hulsmann N."/>
            <person name="Schleicher M."/>
            <person name="Noegel A.A."/>
            <person name="Eichinger L."/>
            <person name="Gallinger C."/>
            <person name="Pawlowski J."/>
            <person name="Sierra R."/>
            <person name="Euteneuer U."/>
            <person name="Pillet L."/>
            <person name="Moustafa A."/>
            <person name="Platzer M."/>
            <person name="Groth M."/>
            <person name="Szafranski K."/>
            <person name="Schliwa M."/>
        </authorList>
    </citation>
    <scope>NUCLEOTIDE SEQUENCE [LARGE SCALE GENOMIC DNA]</scope>
</reference>
<name>X6M035_RETFI</name>
<dbReference type="SUPFAM" id="SSF100920">
    <property type="entry name" value="Heat shock protein 70kD (HSP70), peptide-binding domain"/>
    <property type="match status" value="1"/>
</dbReference>
<sequence>VCEKKINYVCKIVYRFDDPRFFPEEISSMVLQYLRKVSESYLGCTVSSVHTDWTRRKVEPQRRNVLSLNWGSGHCDASLLSLEDEVFEVNATAGDNHLGGEDIDNTLIAFFVDECKKRYKLDITQNKRAMRRLRIQCEHAKPMLSSVTRANVELDPLHESVDFVSSITRTKFEELCMHYFHVCLTLISKVLRDGEMSKSDISDVVSIGGSAQILKVRQLIREYFNGKEPCKTMNPDETVAYGAAVQAAILSGEEMGKAGDILLLDVAPLSLGIETTLGVMTKLIRRNKTIHCKATEIFTTYIYHQCNSLIQVYEGESIHKR</sequence>
<dbReference type="Gene3D" id="2.60.34.10">
    <property type="entry name" value="Substrate Binding Domain Of DNAk, Chain A, domain 1"/>
    <property type="match status" value="1"/>
</dbReference>
<dbReference type="Pfam" id="PF00012">
    <property type="entry name" value="HSP70"/>
    <property type="match status" value="1"/>
</dbReference>
<evidence type="ECO:0000256" key="1">
    <source>
        <dbReference type="ARBA" id="ARBA00022741"/>
    </source>
</evidence>
<keyword evidence="1" id="KW-0547">Nucleotide-binding</keyword>
<dbReference type="EMBL" id="ASPP01026342">
    <property type="protein sequence ID" value="ETO07244.1"/>
    <property type="molecule type" value="Genomic_DNA"/>
</dbReference>
<dbReference type="SUPFAM" id="SSF53067">
    <property type="entry name" value="Actin-like ATPase domain"/>
    <property type="match status" value="1"/>
</dbReference>
<dbReference type="OrthoDB" id="2401965at2759"/>
<dbReference type="GO" id="GO:0005524">
    <property type="term" value="F:ATP binding"/>
    <property type="evidence" value="ECO:0007669"/>
    <property type="project" value="UniProtKB-KW"/>
</dbReference>
<dbReference type="Proteomes" id="UP000023152">
    <property type="component" value="Unassembled WGS sequence"/>
</dbReference>
<evidence type="ECO:0000256" key="2">
    <source>
        <dbReference type="ARBA" id="ARBA00022840"/>
    </source>
</evidence>
<organism evidence="3 4">
    <name type="scientific">Reticulomyxa filosa</name>
    <dbReference type="NCBI Taxonomy" id="46433"/>
    <lineage>
        <taxon>Eukaryota</taxon>
        <taxon>Sar</taxon>
        <taxon>Rhizaria</taxon>
        <taxon>Retaria</taxon>
        <taxon>Foraminifera</taxon>
        <taxon>Monothalamids</taxon>
        <taxon>Reticulomyxidae</taxon>
        <taxon>Reticulomyxa</taxon>
    </lineage>
</organism>
<evidence type="ECO:0000313" key="4">
    <source>
        <dbReference type="Proteomes" id="UP000023152"/>
    </source>
</evidence>
<dbReference type="InterPro" id="IPR043129">
    <property type="entry name" value="ATPase_NBD"/>
</dbReference>
<protein>
    <submittedName>
        <fullName evidence="3">Hsp70</fullName>
    </submittedName>
</protein>
<dbReference type="PANTHER" id="PTHR19375">
    <property type="entry name" value="HEAT SHOCK PROTEIN 70KDA"/>
    <property type="match status" value="1"/>
</dbReference>
<dbReference type="InterPro" id="IPR029047">
    <property type="entry name" value="HSP70_peptide-bd_sf"/>
</dbReference>
<dbReference type="InterPro" id="IPR013126">
    <property type="entry name" value="Hsp_70_fam"/>
</dbReference>
<feature type="non-terminal residue" evidence="3">
    <location>
        <position position="1"/>
    </location>
</feature>
<dbReference type="FunFam" id="3.90.640.10:FF:000002">
    <property type="entry name" value="Heat shock 70 kDa"/>
    <property type="match status" value="1"/>
</dbReference>
<dbReference type="Gene3D" id="3.30.420.40">
    <property type="match status" value="2"/>
</dbReference>
<comment type="caution">
    <text evidence="3">The sequence shown here is derived from an EMBL/GenBank/DDBJ whole genome shotgun (WGS) entry which is preliminary data.</text>
</comment>
<dbReference type="Gene3D" id="3.90.640.10">
    <property type="entry name" value="Actin, Chain A, domain 4"/>
    <property type="match status" value="1"/>
</dbReference>